<protein>
    <submittedName>
        <fullName evidence="1">Uncharacterized protein</fullName>
    </submittedName>
</protein>
<sequence>MYQMKILTETLETKDLNIVDALILIDSSIKLLTETRNNSTLINELIASAKSFCLKLDIDFDGDFNQHHRKRLKPKKIDSNQQSHVNLTYEDFYRKEFLQVLDTLIGLSSEDLKSCLVCIQPLFKVLSVPISSNITVKDVEKAFSLFPKKLKLKLIKNHLRTTMTSSRLNDLIILDSEKDILDNIEMTNMASLKERRISV</sequence>
<evidence type="ECO:0000313" key="1">
    <source>
        <dbReference type="EMBL" id="CAI6355964.1"/>
    </source>
</evidence>
<dbReference type="AlphaFoldDB" id="A0AAV0WJB9"/>
<dbReference type="EMBL" id="CARXXK010000002">
    <property type="protein sequence ID" value="CAI6355964.1"/>
    <property type="molecule type" value="Genomic_DNA"/>
</dbReference>
<dbReference type="Proteomes" id="UP001160148">
    <property type="component" value="Unassembled WGS sequence"/>
</dbReference>
<evidence type="ECO:0000313" key="2">
    <source>
        <dbReference type="Proteomes" id="UP001160148"/>
    </source>
</evidence>
<comment type="caution">
    <text evidence="1">The sequence shown here is derived from an EMBL/GenBank/DDBJ whole genome shotgun (WGS) entry which is preliminary data.</text>
</comment>
<accession>A0AAV0WJB9</accession>
<proteinExistence type="predicted"/>
<organism evidence="1 2">
    <name type="scientific">Macrosiphum euphorbiae</name>
    <name type="common">potato aphid</name>
    <dbReference type="NCBI Taxonomy" id="13131"/>
    <lineage>
        <taxon>Eukaryota</taxon>
        <taxon>Metazoa</taxon>
        <taxon>Ecdysozoa</taxon>
        <taxon>Arthropoda</taxon>
        <taxon>Hexapoda</taxon>
        <taxon>Insecta</taxon>
        <taxon>Pterygota</taxon>
        <taxon>Neoptera</taxon>
        <taxon>Paraneoptera</taxon>
        <taxon>Hemiptera</taxon>
        <taxon>Sternorrhyncha</taxon>
        <taxon>Aphidomorpha</taxon>
        <taxon>Aphidoidea</taxon>
        <taxon>Aphididae</taxon>
        <taxon>Macrosiphini</taxon>
        <taxon>Macrosiphum</taxon>
    </lineage>
</organism>
<name>A0AAV0WJB9_9HEMI</name>
<keyword evidence="2" id="KW-1185">Reference proteome</keyword>
<gene>
    <name evidence="1" type="ORF">MEUPH1_LOCUS11757</name>
</gene>
<reference evidence="1 2" key="1">
    <citation type="submission" date="2023-01" db="EMBL/GenBank/DDBJ databases">
        <authorList>
            <person name="Whitehead M."/>
        </authorList>
    </citation>
    <scope>NUCLEOTIDE SEQUENCE [LARGE SCALE GENOMIC DNA]</scope>
</reference>